<dbReference type="AlphaFoldDB" id="A0A3S3NSW9"/>
<feature type="region of interest" description="Disordered" evidence="2">
    <location>
        <begin position="75"/>
        <end position="102"/>
    </location>
</feature>
<dbReference type="InterPro" id="IPR016073">
    <property type="entry name" value="Skp1_comp_POZ"/>
</dbReference>
<dbReference type="InterPro" id="IPR011333">
    <property type="entry name" value="SKP1/BTB/POZ_sf"/>
</dbReference>
<dbReference type="GO" id="GO:0006511">
    <property type="term" value="P:ubiquitin-dependent protein catabolic process"/>
    <property type="evidence" value="ECO:0007669"/>
    <property type="project" value="InterPro"/>
</dbReference>
<evidence type="ECO:0000313" key="5">
    <source>
        <dbReference type="Proteomes" id="UP000283530"/>
    </source>
</evidence>
<feature type="domain" description="SKP1 component POZ" evidence="3">
    <location>
        <begin position="1"/>
        <end position="32"/>
    </location>
</feature>
<comment type="pathway">
    <text evidence="1">Protein modification; protein ubiquitination.</text>
</comment>
<dbReference type="Pfam" id="PF03931">
    <property type="entry name" value="Skp1_POZ"/>
    <property type="match status" value="1"/>
</dbReference>
<dbReference type="SUPFAM" id="SSF54695">
    <property type="entry name" value="POZ domain"/>
    <property type="match status" value="1"/>
</dbReference>
<dbReference type="Proteomes" id="UP000283530">
    <property type="component" value="Unassembled WGS sequence"/>
</dbReference>
<organism evidence="4 5">
    <name type="scientific">Cinnamomum micranthum f. kanehirae</name>
    <dbReference type="NCBI Taxonomy" id="337451"/>
    <lineage>
        <taxon>Eukaryota</taxon>
        <taxon>Viridiplantae</taxon>
        <taxon>Streptophyta</taxon>
        <taxon>Embryophyta</taxon>
        <taxon>Tracheophyta</taxon>
        <taxon>Spermatophyta</taxon>
        <taxon>Magnoliopsida</taxon>
        <taxon>Magnoliidae</taxon>
        <taxon>Laurales</taxon>
        <taxon>Lauraceae</taxon>
        <taxon>Cinnamomum</taxon>
    </lineage>
</organism>
<reference evidence="4 5" key="1">
    <citation type="journal article" date="2019" name="Nat. Plants">
        <title>Stout camphor tree genome fills gaps in understanding of flowering plant genome evolution.</title>
        <authorList>
            <person name="Chaw S.M."/>
            <person name="Liu Y.C."/>
            <person name="Wu Y.W."/>
            <person name="Wang H.Y."/>
            <person name="Lin C.I."/>
            <person name="Wu C.S."/>
            <person name="Ke H.M."/>
            <person name="Chang L.Y."/>
            <person name="Hsu C.Y."/>
            <person name="Yang H.T."/>
            <person name="Sudianto E."/>
            <person name="Hsu M.H."/>
            <person name="Wu K.P."/>
            <person name="Wang L.N."/>
            <person name="Leebens-Mack J.H."/>
            <person name="Tsai I.J."/>
        </authorList>
    </citation>
    <scope>NUCLEOTIDE SEQUENCE [LARGE SCALE GENOMIC DNA]</scope>
    <source>
        <strain evidence="5">cv. Chaw 1501</strain>
        <tissue evidence="4">Young leaves</tissue>
    </source>
</reference>
<gene>
    <name evidence="4" type="ORF">CKAN_00295300</name>
</gene>
<sequence>MMEDDCANNVIPVPNVMASILSKMIEWCKKHAQMKEDNNNNNNEEKEKELSFDLVIPDGVELGLVIQDYCSTVSGPENAKEGEKVTQEVPSGLEEWPELRPA</sequence>
<keyword evidence="5" id="KW-1185">Reference proteome</keyword>
<dbReference type="OrthoDB" id="7827685at2759"/>
<evidence type="ECO:0000313" key="4">
    <source>
        <dbReference type="EMBL" id="RWR74617.1"/>
    </source>
</evidence>
<dbReference type="Gene3D" id="3.30.710.10">
    <property type="entry name" value="Potassium Channel Kv1.1, Chain A"/>
    <property type="match status" value="1"/>
</dbReference>
<dbReference type="STRING" id="337451.A0A3S3NSW9"/>
<evidence type="ECO:0000256" key="1">
    <source>
        <dbReference type="ARBA" id="ARBA00004906"/>
    </source>
</evidence>
<comment type="caution">
    <text evidence="4">The sequence shown here is derived from an EMBL/GenBank/DDBJ whole genome shotgun (WGS) entry which is preliminary data.</text>
</comment>
<evidence type="ECO:0000259" key="3">
    <source>
        <dbReference type="Pfam" id="PF03931"/>
    </source>
</evidence>
<dbReference type="EMBL" id="QPKB01000001">
    <property type="protein sequence ID" value="RWR74617.1"/>
    <property type="molecule type" value="Genomic_DNA"/>
</dbReference>
<accession>A0A3S3NSW9</accession>
<name>A0A3S3NSW9_9MAGN</name>
<evidence type="ECO:0000256" key="2">
    <source>
        <dbReference type="SAM" id="MobiDB-lite"/>
    </source>
</evidence>
<proteinExistence type="predicted"/>
<protein>
    <submittedName>
        <fullName evidence="4">WSKP1 protein</fullName>
    </submittedName>
</protein>